<dbReference type="VEuPathDB" id="FungiDB:LEMA_uP053520.1"/>
<sequence>MAVLGIDFKEVSLCYKQYSMLWNIHTPRLARIEDQKHTGFAEPQRDVIPLDHTTD</sequence>
<accession>E4ZN43</accession>
<organism evidence="2">
    <name type="scientific">Leptosphaeria maculans (strain JN3 / isolate v23.1.3 / race Av1-4-5-6-7-8)</name>
    <name type="common">Blackleg fungus</name>
    <name type="synonym">Phoma lingam</name>
    <dbReference type="NCBI Taxonomy" id="985895"/>
    <lineage>
        <taxon>Eukaryota</taxon>
        <taxon>Fungi</taxon>
        <taxon>Dikarya</taxon>
        <taxon>Ascomycota</taxon>
        <taxon>Pezizomycotina</taxon>
        <taxon>Dothideomycetes</taxon>
        <taxon>Pleosporomycetidae</taxon>
        <taxon>Pleosporales</taxon>
        <taxon>Pleosporineae</taxon>
        <taxon>Leptosphaeriaceae</taxon>
        <taxon>Plenodomus</taxon>
        <taxon>Plenodomus lingam/Leptosphaeria maculans species complex</taxon>
    </lineage>
</organism>
<dbReference type="Proteomes" id="UP000002668">
    <property type="component" value="Genome"/>
</dbReference>
<proteinExistence type="predicted"/>
<name>E4ZN43_LEPMJ</name>
<dbReference type="InParanoid" id="E4ZN43"/>
<protein>
    <submittedName>
        <fullName evidence="1">Predicted protein</fullName>
    </submittedName>
</protein>
<dbReference type="EMBL" id="FP929094">
    <property type="protein sequence ID" value="CBX92646.1"/>
    <property type="molecule type" value="Genomic_DNA"/>
</dbReference>
<keyword evidence="2" id="KW-1185">Reference proteome</keyword>
<reference evidence="2" key="1">
    <citation type="journal article" date="2011" name="Nat. Commun.">
        <title>Effector diversification within compartments of the Leptosphaeria maculans genome affected by Repeat-Induced Point mutations.</title>
        <authorList>
            <person name="Rouxel T."/>
            <person name="Grandaubert J."/>
            <person name="Hane J.K."/>
            <person name="Hoede C."/>
            <person name="van de Wouw A.P."/>
            <person name="Couloux A."/>
            <person name="Dominguez V."/>
            <person name="Anthouard V."/>
            <person name="Bally P."/>
            <person name="Bourras S."/>
            <person name="Cozijnsen A.J."/>
            <person name="Ciuffetti L.M."/>
            <person name="Degrave A."/>
            <person name="Dilmaghani A."/>
            <person name="Duret L."/>
            <person name="Fudal I."/>
            <person name="Goodwin S.B."/>
            <person name="Gout L."/>
            <person name="Glaser N."/>
            <person name="Linglin J."/>
            <person name="Kema G.H.J."/>
            <person name="Lapalu N."/>
            <person name="Lawrence C.B."/>
            <person name="May K."/>
            <person name="Meyer M."/>
            <person name="Ollivier B."/>
            <person name="Poulain J."/>
            <person name="Schoch C.L."/>
            <person name="Simon A."/>
            <person name="Spatafora J.W."/>
            <person name="Stachowiak A."/>
            <person name="Turgeon B.G."/>
            <person name="Tyler B.M."/>
            <person name="Vincent D."/>
            <person name="Weissenbach J."/>
            <person name="Amselem J."/>
            <person name="Quesneville H."/>
            <person name="Oliver R.P."/>
            <person name="Wincker P."/>
            <person name="Balesdent M.-H."/>
            <person name="Howlett B.J."/>
        </authorList>
    </citation>
    <scope>NUCLEOTIDE SEQUENCE [LARGE SCALE GENOMIC DNA]</scope>
    <source>
        <strain evidence="2">JN3 / isolate v23.1.3 / race Av1-4-5-6-7-8</strain>
    </source>
</reference>
<dbReference type="AlphaFoldDB" id="E4ZN43"/>
<dbReference type="HOGENOM" id="CLU_3032798_0_0_1"/>
<dbReference type="OrthoDB" id="10498754at2759"/>
<gene>
    <name evidence="1" type="ORF">LEMA_uP053520.1</name>
</gene>
<evidence type="ECO:0000313" key="2">
    <source>
        <dbReference type="Proteomes" id="UP000002668"/>
    </source>
</evidence>
<evidence type="ECO:0000313" key="1">
    <source>
        <dbReference type="EMBL" id="CBX92646.1"/>
    </source>
</evidence>